<feature type="compositionally biased region" description="Basic and acidic residues" evidence="1">
    <location>
        <begin position="10"/>
        <end position="20"/>
    </location>
</feature>
<feature type="compositionally biased region" description="Polar residues" evidence="1">
    <location>
        <begin position="32"/>
        <end position="41"/>
    </location>
</feature>
<feature type="region of interest" description="Disordered" evidence="1">
    <location>
        <begin position="1"/>
        <end position="86"/>
    </location>
</feature>
<dbReference type="EMBL" id="SMOL01000401">
    <property type="protein sequence ID" value="KAB2617397.1"/>
    <property type="molecule type" value="Genomic_DNA"/>
</dbReference>
<organism evidence="2 3">
    <name type="scientific">Pyrus ussuriensis x Pyrus communis</name>
    <dbReference type="NCBI Taxonomy" id="2448454"/>
    <lineage>
        <taxon>Eukaryota</taxon>
        <taxon>Viridiplantae</taxon>
        <taxon>Streptophyta</taxon>
        <taxon>Embryophyta</taxon>
        <taxon>Tracheophyta</taxon>
        <taxon>Spermatophyta</taxon>
        <taxon>Magnoliopsida</taxon>
        <taxon>eudicotyledons</taxon>
        <taxon>Gunneridae</taxon>
        <taxon>Pentapetalae</taxon>
        <taxon>rosids</taxon>
        <taxon>fabids</taxon>
        <taxon>Rosales</taxon>
        <taxon>Rosaceae</taxon>
        <taxon>Amygdaloideae</taxon>
        <taxon>Maleae</taxon>
        <taxon>Pyrus</taxon>
    </lineage>
</organism>
<comment type="caution">
    <text evidence="2">The sequence shown here is derived from an EMBL/GenBank/DDBJ whole genome shotgun (WGS) entry which is preliminary data.</text>
</comment>
<reference evidence="3" key="2">
    <citation type="submission" date="2019-10" db="EMBL/GenBank/DDBJ databases">
        <title>A de novo genome assembly of a pear dwarfing rootstock.</title>
        <authorList>
            <person name="Wang F."/>
            <person name="Wang J."/>
            <person name="Li S."/>
            <person name="Zhang Y."/>
            <person name="Fang M."/>
            <person name="Ma L."/>
            <person name="Zhao Y."/>
            <person name="Jiang S."/>
        </authorList>
    </citation>
    <scope>NUCLEOTIDE SEQUENCE [LARGE SCALE GENOMIC DNA]</scope>
</reference>
<accession>A0A5N5GQH9</accession>
<name>A0A5N5GQH9_9ROSA</name>
<dbReference type="Proteomes" id="UP000327157">
    <property type="component" value="Chromosome 15"/>
</dbReference>
<proteinExistence type="predicted"/>
<evidence type="ECO:0000313" key="2">
    <source>
        <dbReference type="EMBL" id="KAB2617397.1"/>
    </source>
</evidence>
<reference evidence="2 3" key="3">
    <citation type="submission" date="2019-11" db="EMBL/GenBank/DDBJ databases">
        <title>A de novo genome assembly of a pear dwarfing rootstock.</title>
        <authorList>
            <person name="Wang F."/>
            <person name="Wang J."/>
            <person name="Li S."/>
            <person name="Zhang Y."/>
            <person name="Fang M."/>
            <person name="Ma L."/>
            <person name="Zhao Y."/>
            <person name="Jiang S."/>
        </authorList>
    </citation>
    <scope>NUCLEOTIDE SEQUENCE [LARGE SCALE GENOMIC DNA]</scope>
    <source>
        <strain evidence="2">S2</strain>
        <tissue evidence="2">Leaf</tissue>
    </source>
</reference>
<sequence length="86" mass="9482">MVELSDSEPDERSKVKHDASSLRATPTRKRTMSQTSQTFRSFTALLAEASKKNSRPAASKKLDSSPKDVKASKEGQQSDKEVLSKI</sequence>
<keyword evidence="3" id="KW-1185">Reference proteome</keyword>
<gene>
    <name evidence="2" type="ORF">D8674_013266</name>
</gene>
<feature type="compositionally biased region" description="Basic and acidic residues" evidence="1">
    <location>
        <begin position="60"/>
        <end position="86"/>
    </location>
</feature>
<protein>
    <submittedName>
        <fullName evidence="2">Uncharacterized protein</fullName>
    </submittedName>
</protein>
<evidence type="ECO:0000256" key="1">
    <source>
        <dbReference type="SAM" id="MobiDB-lite"/>
    </source>
</evidence>
<dbReference type="AlphaFoldDB" id="A0A5N5GQH9"/>
<reference evidence="2 3" key="1">
    <citation type="submission" date="2019-09" db="EMBL/GenBank/DDBJ databases">
        <authorList>
            <person name="Ou C."/>
        </authorList>
    </citation>
    <scope>NUCLEOTIDE SEQUENCE [LARGE SCALE GENOMIC DNA]</scope>
    <source>
        <strain evidence="2">S2</strain>
        <tissue evidence="2">Leaf</tissue>
    </source>
</reference>
<evidence type="ECO:0000313" key="3">
    <source>
        <dbReference type="Proteomes" id="UP000327157"/>
    </source>
</evidence>